<evidence type="ECO:0000256" key="3">
    <source>
        <dbReference type="ARBA" id="ARBA00022519"/>
    </source>
</evidence>
<dbReference type="AlphaFoldDB" id="A0A2U3BAW1"/>
<sequence length="247" mass="28536">MTTLFISDLHLTPSRTDITECFIRFMREEAAKADALYVLGDLFEFWIGDDDNSPFSRLIKAEFKTLTGSGVPCYFVHGNRDFLVGKRFAKDTGVTLLDEVSVIDLYGTKAVVLHGDTLCTDDHNYQEYRKKVHQPWLQWVFNRLPLFIKKKIVSKAQQDIGKDKQRKSLDIMDVNQSEVEKVLSDTGTSVMIHGHTHRPYIHKINKIGTQKTRIVLGDWYEQGSVLVWKKDQFNLERRNFDSTSESD</sequence>
<evidence type="ECO:0000313" key="12">
    <source>
        <dbReference type="EMBL" id="PWI33930.1"/>
    </source>
</evidence>
<feature type="binding site" evidence="10">
    <location>
        <position position="122"/>
    </location>
    <ligand>
        <name>substrate</name>
    </ligand>
</feature>
<evidence type="ECO:0000313" key="13">
    <source>
        <dbReference type="Proteomes" id="UP000245362"/>
    </source>
</evidence>
<keyword evidence="9 10" id="KW-0464">Manganese</keyword>
<evidence type="ECO:0000256" key="1">
    <source>
        <dbReference type="ARBA" id="ARBA00022475"/>
    </source>
</evidence>
<keyword evidence="1 10" id="KW-1003">Cell membrane</keyword>
<dbReference type="SUPFAM" id="SSF56300">
    <property type="entry name" value="Metallo-dependent phosphatases"/>
    <property type="match status" value="1"/>
</dbReference>
<keyword evidence="3 10" id="KW-0997">Cell inner membrane</keyword>
<keyword evidence="8 10" id="KW-0472">Membrane</keyword>
<feature type="domain" description="Calcineurin-like phosphoesterase" evidence="11">
    <location>
        <begin position="1"/>
        <end position="199"/>
    </location>
</feature>
<keyword evidence="5 10" id="KW-0479">Metal-binding</keyword>
<dbReference type="EMBL" id="QFWT01000003">
    <property type="protein sequence ID" value="PWI33930.1"/>
    <property type="molecule type" value="Genomic_DNA"/>
</dbReference>
<organism evidence="12 13">
    <name type="scientific">Vibrio albus</name>
    <dbReference type="NCBI Taxonomy" id="2200953"/>
    <lineage>
        <taxon>Bacteria</taxon>
        <taxon>Pseudomonadati</taxon>
        <taxon>Pseudomonadota</taxon>
        <taxon>Gammaproteobacteria</taxon>
        <taxon>Vibrionales</taxon>
        <taxon>Vibrionaceae</taxon>
        <taxon>Vibrio</taxon>
    </lineage>
</organism>
<comment type="similarity">
    <text evidence="10">Belongs to the LpxH family.</text>
</comment>
<comment type="pathway">
    <text evidence="10">Glycolipid biosynthesis; lipid IV(A) biosynthesis; lipid IV(A) from (3R)-3-hydroxytetradecanoyl-[acyl-carrier-protein] and UDP-N-acetyl-alpha-D-glucosamine: step 4/6.</text>
</comment>
<dbReference type="InterPro" id="IPR010138">
    <property type="entry name" value="UDP-diacylglucosamine_Hdrlase"/>
</dbReference>
<evidence type="ECO:0000256" key="9">
    <source>
        <dbReference type="ARBA" id="ARBA00023211"/>
    </source>
</evidence>
<keyword evidence="2 10" id="KW-0444">Lipid biosynthesis</keyword>
<dbReference type="GO" id="GO:0008758">
    <property type="term" value="F:UDP-2,3-diacylglucosamine hydrolase activity"/>
    <property type="evidence" value="ECO:0007669"/>
    <property type="project" value="UniProtKB-UniRule"/>
</dbReference>
<comment type="caution">
    <text evidence="10">Lacks conserved residue(s) required for the propagation of feature annotation.</text>
</comment>
<dbReference type="Pfam" id="PF00149">
    <property type="entry name" value="Metallophos"/>
    <property type="match status" value="1"/>
</dbReference>
<dbReference type="GO" id="GO:0019897">
    <property type="term" value="C:extrinsic component of plasma membrane"/>
    <property type="evidence" value="ECO:0007669"/>
    <property type="project" value="UniProtKB-UniRule"/>
</dbReference>
<evidence type="ECO:0000256" key="5">
    <source>
        <dbReference type="ARBA" id="ARBA00022723"/>
    </source>
</evidence>
<evidence type="ECO:0000256" key="6">
    <source>
        <dbReference type="ARBA" id="ARBA00022801"/>
    </source>
</evidence>
<feature type="binding site" evidence="10">
    <location>
        <position position="114"/>
    </location>
    <ligand>
        <name>Mn(2+)</name>
        <dbReference type="ChEBI" id="CHEBI:29035"/>
        <label>2</label>
    </ligand>
</feature>
<dbReference type="NCBIfam" id="NF003743">
    <property type="entry name" value="PRK05340.1"/>
    <property type="match status" value="1"/>
</dbReference>
<dbReference type="CDD" id="cd07398">
    <property type="entry name" value="MPP_YbbF-LpxH"/>
    <property type="match status" value="1"/>
</dbReference>
<evidence type="ECO:0000256" key="8">
    <source>
        <dbReference type="ARBA" id="ARBA00023136"/>
    </source>
</evidence>
<keyword evidence="4 10" id="KW-0441">Lipid A biosynthesis</keyword>
<dbReference type="RefSeq" id="WP_109319182.1">
    <property type="nucleotide sequence ID" value="NZ_QFWT01000003.1"/>
</dbReference>
<evidence type="ECO:0000256" key="7">
    <source>
        <dbReference type="ARBA" id="ARBA00023098"/>
    </source>
</evidence>
<evidence type="ECO:0000256" key="4">
    <source>
        <dbReference type="ARBA" id="ARBA00022556"/>
    </source>
</evidence>
<keyword evidence="7 10" id="KW-0443">Lipid metabolism</keyword>
<feature type="binding site" evidence="10">
    <location>
        <position position="79"/>
    </location>
    <ligand>
        <name>Mn(2+)</name>
        <dbReference type="ChEBI" id="CHEBI:29035"/>
        <label>2</label>
    </ligand>
</feature>
<protein>
    <recommendedName>
        <fullName evidence="10">UDP-2,3-diacylglucosamine hydrolase</fullName>
        <ecNumber evidence="10">3.6.1.54</ecNumber>
    </recommendedName>
    <alternativeName>
        <fullName evidence="10">UDP-2,3-diacylglucosamine diphosphatase</fullName>
    </alternativeName>
</protein>
<feature type="binding site" evidence="10">
    <location>
        <position position="195"/>
    </location>
    <ligand>
        <name>substrate</name>
    </ligand>
</feature>
<feature type="binding site" evidence="10">
    <location>
        <position position="197"/>
    </location>
    <ligand>
        <name>Mn(2+)</name>
        <dbReference type="ChEBI" id="CHEBI:29035"/>
        <label>1</label>
    </ligand>
</feature>
<accession>A0A2U3BAW1</accession>
<dbReference type="GO" id="GO:0005737">
    <property type="term" value="C:cytoplasm"/>
    <property type="evidence" value="ECO:0007669"/>
    <property type="project" value="InterPro"/>
</dbReference>
<feature type="binding site" evidence="10">
    <location>
        <position position="41"/>
    </location>
    <ligand>
        <name>Mn(2+)</name>
        <dbReference type="ChEBI" id="CHEBI:29035"/>
        <label>2</label>
    </ligand>
</feature>
<dbReference type="NCBIfam" id="TIGR01854">
    <property type="entry name" value="lipid_A_lpxH"/>
    <property type="match status" value="1"/>
</dbReference>
<dbReference type="PANTHER" id="PTHR34990">
    <property type="entry name" value="UDP-2,3-DIACYLGLUCOSAMINE HYDROLASE-RELATED"/>
    <property type="match status" value="1"/>
</dbReference>
<dbReference type="InterPro" id="IPR029052">
    <property type="entry name" value="Metallo-depent_PP-like"/>
</dbReference>
<evidence type="ECO:0000259" key="11">
    <source>
        <dbReference type="Pfam" id="PF00149"/>
    </source>
</evidence>
<feature type="binding site" evidence="10">
    <location>
        <begin position="79"/>
        <end position="80"/>
    </location>
    <ligand>
        <name>substrate</name>
    </ligand>
</feature>
<feature type="binding site" evidence="10">
    <location>
        <position position="10"/>
    </location>
    <ligand>
        <name>Mn(2+)</name>
        <dbReference type="ChEBI" id="CHEBI:29035"/>
        <label>1</label>
    </ligand>
</feature>
<feature type="binding site" evidence="10">
    <location>
        <position position="195"/>
    </location>
    <ligand>
        <name>Mn(2+)</name>
        <dbReference type="ChEBI" id="CHEBI:29035"/>
        <label>2</label>
    </ligand>
</feature>
<feature type="binding site" evidence="10">
    <location>
        <position position="41"/>
    </location>
    <ligand>
        <name>Mn(2+)</name>
        <dbReference type="ChEBI" id="CHEBI:29035"/>
        <label>1</label>
    </ligand>
</feature>
<gene>
    <name evidence="10 12" type="primary">lpxH</name>
    <name evidence="12" type="ORF">DI392_06945</name>
</gene>
<keyword evidence="6 10" id="KW-0378">Hydrolase</keyword>
<evidence type="ECO:0000256" key="2">
    <source>
        <dbReference type="ARBA" id="ARBA00022516"/>
    </source>
</evidence>
<dbReference type="Proteomes" id="UP000245362">
    <property type="component" value="Unassembled WGS sequence"/>
</dbReference>
<feature type="binding site" evidence="10">
    <location>
        <position position="8"/>
    </location>
    <ligand>
        <name>Mn(2+)</name>
        <dbReference type="ChEBI" id="CHEBI:29035"/>
        <label>1</label>
    </ligand>
</feature>
<dbReference type="UniPathway" id="UPA00359">
    <property type="reaction ID" value="UER00480"/>
</dbReference>
<feature type="binding site" evidence="10">
    <location>
        <position position="167"/>
    </location>
    <ligand>
        <name>substrate</name>
    </ligand>
</feature>
<proteinExistence type="inferred from homology"/>
<comment type="function">
    <text evidence="10">Hydrolyzes the pyrophosphate bond of UDP-2,3-diacylglucosamine to yield 2,3-diacylglucosamine 1-phosphate (lipid X) and UMP by catalyzing the attack of water at the alpha-P atom. Involved in the biosynthesis of lipid A, a phosphorylated glycolipid that anchors the lipopolysaccharide to the outer membrane of the cell.</text>
</comment>
<keyword evidence="13" id="KW-1185">Reference proteome</keyword>
<dbReference type="InterPro" id="IPR004843">
    <property type="entry name" value="Calcineurin-like_PHP"/>
</dbReference>
<comment type="cofactor">
    <cofactor evidence="10">
        <name>Mn(2+)</name>
        <dbReference type="ChEBI" id="CHEBI:29035"/>
    </cofactor>
    <text evidence="10">Binds 2 Mn(2+) ions per subunit in a binuclear metal center.</text>
</comment>
<dbReference type="HAMAP" id="MF_00575">
    <property type="entry name" value="LpxH"/>
    <property type="match status" value="1"/>
</dbReference>
<dbReference type="InterPro" id="IPR043461">
    <property type="entry name" value="LpxH-like"/>
</dbReference>
<comment type="catalytic activity">
    <reaction evidence="10">
        <text>UDP-2-N,3-O-bis[(3R)-3-hydroxytetradecanoyl]-alpha-D-glucosamine + H2O = 2-N,3-O-bis[(3R)-3-hydroxytetradecanoyl]-alpha-D-glucosaminyl 1-phosphate + UMP + 2 H(+)</text>
        <dbReference type="Rhea" id="RHEA:25213"/>
        <dbReference type="ChEBI" id="CHEBI:15377"/>
        <dbReference type="ChEBI" id="CHEBI:15378"/>
        <dbReference type="ChEBI" id="CHEBI:57865"/>
        <dbReference type="ChEBI" id="CHEBI:57957"/>
        <dbReference type="ChEBI" id="CHEBI:78847"/>
        <dbReference type="EC" id="3.6.1.54"/>
    </reaction>
</comment>
<dbReference type="Gene3D" id="3.60.21.10">
    <property type="match status" value="1"/>
</dbReference>
<dbReference type="GO" id="GO:0009245">
    <property type="term" value="P:lipid A biosynthetic process"/>
    <property type="evidence" value="ECO:0007669"/>
    <property type="project" value="UniProtKB-UniRule"/>
</dbReference>
<name>A0A2U3BAW1_9VIBR</name>
<comment type="subcellular location">
    <subcellularLocation>
        <location evidence="10">Cell inner membrane</location>
        <topology evidence="10">Peripheral membrane protein</topology>
        <orientation evidence="10">Cytoplasmic side</orientation>
    </subcellularLocation>
</comment>
<reference evidence="12 13" key="1">
    <citation type="submission" date="2018-05" db="EMBL/GenBank/DDBJ databases">
        <title>Vibrio limimaris sp. nov., isolated from marine sediment.</title>
        <authorList>
            <person name="Li C.-M."/>
        </authorList>
    </citation>
    <scope>NUCLEOTIDE SEQUENCE [LARGE SCALE GENOMIC DNA]</scope>
    <source>
        <strain evidence="12 13">E4404</strain>
    </source>
</reference>
<dbReference type="EC" id="3.6.1.54" evidence="10"/>
<comment type="caution">
    <text evidence="12">The sequence shown here is derived from an EMBL/GenBank/DDBJ whole genome shotgun (WGS) entry which is preliminary data.</text>
</comment>
<dbReference type="OrthoDB" id="9783283at2"/>
<evidence type="ECO:0000256" key="10">
    <source>
        <dbReference type="HAMAP-Rule" id="MF_00575"/>
    </source>
</evidence>
<feature type="binding site" evidence="10">
    <location>
        <position position="164"/>
    </location>
    <ligand>
        <name>substrate</name>
    </ligand>
</feature>
<dbReference type="GO" id="GO:0030145">
    <property type="term" value="F:manganese ion binding"/>
    <property type="evidence" value="ECO:0007669"/>
    <property type="project" value="UniProtKB-UniRule"/>
</dbReference>
<dbReference type="PANTHER" id="PTHR34990:SF1">
    <property type="entry name" value="UDP-2,3-DIACYLGLUCOSAMINE HYDROLASE"/>
    <property type="match status" value="1"/>
</dbReference>